<keyword evidence="2" id="KW-1185">Reference proteome</keyword>
<dbReference type="Proteomes" id="UP001165064">
    <property type="component" value="Unassembled WGS sequence"/>
</dbReference>
<name>A0ACB5TDI5_AMBMO</name>
<evidence type="ECO:0000313" key="2">
    <source>
        <dbReference type="Proteomes" id="UP001165064"/>
    </source>
</evidence>
<reference evidence="1" key="1">
    <citation type="submission" date="2023-04" db="EMBL/GenBank/DDBJ databases">
        <title>Ambrosiozyma monospora NBRC 10751.</title>
        <authorList>
            <person name="Ichikawa N."/>
            <person name="Sato H."/>
            <person name="Tonouchi N."/>
        </authorList>
    </citation>
    <scope>NUCLEOTIDE SEQUENCE</scope>
    <source>
        <strain evidence="1">NBRC 10751</strain>
    </source>
</reference>
<accession>A0ACB5TDI5</accession>
<organism evidence="1 2">
    <name type="scientific">Ambrosiozyma monospora</name>
    <name type="common">Yeast</name>
    <name type="synonym">Endomycopsis monosporus</name>
    <dbReference type="NCBI Taxonomy" id="43982"/>
    <lineage>
        <taxon>Eukaryota</taxon>
        <taxon>Fungi</taxon>
        <taxon>Dikarya</taxon>
        <taxon>Ascomycota</taxon>
        <taxon>Saccharomycotina</taxon>
        <taxon>Pichiomycetes</taxon>
        <taxon>Pichiales</taxon>
        <taxon>Pichiaceae</taxon>
        <taxon>Ambrosiozyma</taxon>
    </lineage>
</organism>
<protein>
    <submittedName>
        <fullName evidence="1">Unnamed protein product</fullName>
    </submittedName>
</protein>
<sequence length="420" mass="42958">MRSLSFASLFTSALSLASLGHATSDTCDSSSSSGLTEKCSGTFKTKCANGNYPCADISFSKSSSTSSTVDVTLSFSADNCLSTDYLSELKIIGLDSPDASTVVLYSRNSKVYDITNTCNWSKTLTLSLTDNCISQFQIQYDWFSAGADSQPSSWSYASSYDYLIDCVGNDDKQADAPLYCLGGSSGEACSSSTATSASTSKIASTSSVPKTETESSTTPGNRSPSSTPETSNGSSLESTSVTPSTSTHGKTTTTSPVSTPSGSSLESTSVTPSGSSLESTSVTPSGSETTPSGSSLESTSVTPSGSKTTPSGSSVESTSVTPSGSETTPSGSSLESTSVTPSGSESSSVPSATTTTPSPFKETSSGSSLESTSVTTSETSYSYYSTFLTTVNTEITKTVTKPCTLKVRLPLLLVQPPLAL</sequence>
<comment type="caution">
    <text evidence="1">The sequence shown here is derived from an EMBL/GenBank/DDBJ whole genome shotgun (WGS) entry which is preliminary data.</text>
</comment>
<gene>
    <name evidence="1" type="ORF">Amon02_000810000</name>
</gene>
<evidence type="ECO:0000313" key="1">
    <source>
        <dbReference type="EMBL" id="GME86808.1"/>
    </source>
</evidence>
<dbReference type="EMBL" id="BSXS01007001">
    <property type="protein sequence ID" value="GME86808.1"/>
    <property type="molecule type" value="Genomic_DNA"/>
</dbReference>
<proteinExistence type="predicted"/>